<dbReference type="OrthoDB" id="5912452at2759"/>
<keyword evidence="7" id="KW-1185">Reference proteome</keyword>
<feature type="signal peptide" evidence="5">
    <location>
        <begin position="1"/>
        <end position="20"/>
    </location>
</feature>
<dbReference type="Gene3D" id="2.60.40.3330">
    <property type="match status" value="1"/>
</dbReference>
<keyword evidence="3" id="KW-0964">Secreted</keyword>
<dbReference type="WBParaSite" id="ASIM_0001846901-mRNA-1">
    <property type="protein sequence ID" value="ASIM_0001846901-mRNA-1"/>
    <property type="gene ID" value="ASIM_0001846901"/>
</dbReference>
<name>A0A0M3KBX2_ANISI</name>
<comment type="similarity">
    <text evidence="2">Belongs to the nematode transthyretin-like family.</text>
</comment>
<organism evidence="8">
    <name type="scientific">Anisakis simplex</name>
    <name type="common">Herring worm</name>
    <dbReference type="NCBI Taxonomy" id="6269"/>
    <lineage>
        <taxon>Eukaryota</taxon>
        <taxon>Metazoa</taxon>
        <taxon>Ecdysozoa</taxon>
        <taxon>Nematoda</taxon>
        <taxon>Chromadorea</taxon>
        <taxon>Rhabditida</taxon>
        <taxon>Spirurina</taxon>
        <taxon>Ascaridomorpha</taxon>
        <taxon>Ascaridoidea</taxon>
        <taxon>Anisakidae</taxon>
        <taxon>Anisakis</taxon>
        <taxon>Anisakis simplex complex</taxon>
    </lineage>
</organism>
<dbReference type="GO" id="GO:0009986">
    <property type="term" value="C:cell surface"/>
    <property type="evidence" value="ECO:0007669"/>
    <property type="project" value="InterPro"/>
</dbReference>
<reference evidence="6 7" key="2">
    <citation type="submission" date="2018-11" db="EMBL/GenBank/DDBJ databases">
        <authorList>
            <consortium name="Pathogen Informatics"/>
        </authorList>
    </citation>
    <scope>NUCLEOTIDE SEQUENCE [LARGE SCALE GENOMIC DNA]</scope>
</reference>
<keyword evidence="4 5" id="KW-0732">Signal</keyword>
<sequence>MHSFHLIGTFFLATISFVSALPSLLQIGRTQSVAVKGKLLCNGEPMANVKLKLFDADTLDLDDLMDEGKSDSNGTFYLSGHENELTTIDPKLNIYHNCNDERKVKHFPCIYYSQYYMEAIVTNDFVFTITDKVSIKIPKNFVTDGEQAKDTFDVGILNLSGHLPGETRDCIN</sequence>
<gene>
    <name evidence="6" type="ORF">ASIM_LOCUS17870</name>
</gene>
<protein>
    <submittedName>
        <fullName evidence="8">Transthyretin-like family-containing protein</fullName>
    </submittedName>
</protein>
<accession>A0A0M3KBX2</accession>
<evidence type="ECO:0000313" key="7">
    <source>
        <dbReference type="Proteomes" id="UP000267096"/>
    </source>
</evidence>
<proteinExistence type="inferred from homology"/>
<evidence type="ECO:0000256" key="1">
    <source>
        <dbReference type="ARBA" id="ARBA00004613"/>
    </source>
</evidence>
<comment type="subcellular location">
    <subcellularLocation>
        <location evidence="1">Secreted</location>
    </subcellularLocation>
</comment>
<evidence type="ECO:0000256" key="5">
    <source>
        <dbReference type="SAM" id="SignalP"/>
    </source>
</evidence>
<evidence type="ECO:0000256" key="2">
    <source>
        <dbReference type="ARBA" id="ARBA00010112"/>
    </source>
</evidence>
<evidence type="ECO:0000256" key="3">
    <source>
        <dbReference type="ARBA" id="ARBA00022525"/>
    </source>
</evidence>
<dbReference type="PANTHER" id="PTHR21700">
    <property type="entry name" value="TRANSTHYRETIN-LIKE FAMILY PROTEIN-RELATED"/>
    <property type="match status" value="1"/>
</dbReference>
<dbReference type="AlphaFoldDB" id="A0A0M3KBX2"/>
<evidence type="ECO:0000256" key="4">
    <source>
        <dbReference type="ARBA" id="ARBA00022729"/>
    </source>
</evidence>
<reference evidence="8" key="1">
    <citation type="submission" date="2017-02" db="UniProtKB">
        <authorList>
            <consortium name="WormBaseParasite"/>
        </authorList>
    </citation>
    <scope>IDENTIFICATION</scope>
</reference>
<dbReference type="InterPro" id="IPR001534">
    <property type="entry name" value="Transthyretin-like"/>
</dbReference>
<feature type="chain" id="PRO_5043121384" evidence="5">
    <location>
        <begin position="21"/>
        <end position="172"/>
    </location>
</feature>
<dbReference type="Pfam" id="PF01060">
    <property type="entry name" value="TTR-52"/>
    <property type="match status" value="1"/>
</dbReference>
<dbReference type="InterPro" id="IPR038479">
    <property type="entry name" value="Transthyretin-like_sf"/>
</dbReference>
<evidence type="ECO:0000313" key="8">
    <source>
        <dbReference type="WBParaSite" id="ASIM_0001846901-mRNA-1"/>
    </source>
</evidence>
<dbReference type="GO" id="GO:0005576">
    <property type="term" value="C:extracellular region"/>
    <property type="evidence" value="ECO:0007669"/>
    <property type="project" value="UniProtKB-SubCell"/>
</dbReference>
<dbReference type="Proteomes" id="UP000267096">
    <property type="component" value="Unassembled WGS sequence"/>
</dbReference>
<evidence type="ECO:0000313" key="6">
    <source>
        <dbReference type="EMBL" id="VDK61867.1"/>
    </source>
</evidence>
<dbReference type="EMBL" id="UYRR01034688">
    <property type="protein sequence ID" value="VDK61867.1"/>
    <property type="molecule type" value="Genomic_DNA"/>
</dbReference>